<dbReference type="EMBL" id="JAOYFB010000040">
    <property type="protein sequence ID" value="KAK4037780.1"/>
    <property type="molecule type" value="Genomic_DNA"/>
</dbReference>
<evidence type="ECO:0000313" key="2">
    <source>
        <dbReference type="Proteomes" id="UP001234178"/>
    </source>
</evidence>
<evidence type="ECO:0000313" key="1">
    <source>
        <dbReference type="EMBL" id="KAK4037780.1"/>
    </source>
</evidence>
<accession>A0ABR0B7W5</accession>
<proteinExistence type="predicted"/>
<keyword evidence="2" id="KW-1185">Reference proteome</keyword>
<comment type="caution">
    <text evidence="1">The sequence shown here is derived from an EMBL/GenBank/DDBJ whole genome shotgun (WGS) entry which is preliminary data.</text>
</comment>
<sequence length="141" mass="15429">MFGNWCVCFGVVDAPALGESLCHKSGLESGIFSTNEIHTHLQLLSSTGEHCWISSHWKSLLAHLVHHHVAEGLTAVMIPPIVAWALALEVGMESGEFVQLAEGDSVAPFRVDSHLIGLELQVLELQALDFSRLSAPIHRMR</sequence>
<protein>
    <submittedName>
        <fullName evidence="1">Uncharacterized protein</fullName>
    </submittedName>
</protein>
<dbReference type="Proteomes" id="UP001234178">
    <property type="component" value="Unassembled WGS sequence"/>
</dbReference>
<name>A0ABR0B7W5_9CRUS</name>
<organism evidence="1 2">
    <name type="scientific">Daphnia magna</name>
    <dbReference type="NCBI Taxonomy" id="35525"/>
    <lineage>
        <taxon>Eukaryota</taxon>
        <taxon>Metazoa</taxon>
        <taxon>Ecdysozoa</taxon>
        <taxon>Arthropoda</taxon>
        <taxon>Crustacea</taxon>
        <taxon>Branchiopoda</taxon>
        <taxon>Diplostraca</taxon>
        <taxon>Cladocera</taxon>
        <taxon>Anomopoda</taxon>
        <taxon>Daphniidae</taxon>
        <taxon>Daphnia</taxon>
    </lineage>
</organism>
<reference evidence="1 2" key="1">
    <citation type="journal article" date="2023" name="Nucleic Acids Res.">
        <title>The hologenome of Daphnia magna reveals possible DNA methylation and microbiome-mediated evolution of the host genome.</title>
        <authorList>
            <person name="Chaturvedi A."/>
            <person name="Li X."/>
            <person name="Dhandapani V."/>
            <person name="Marshall H."/>
            <person name="Kissane S."/>
            <person name="Cuenca-Cambronero M."/>
            <person name="Asole G."/>
            <person name="Calvet F."/>
            <person name="Ruiz-Romero M."/>
            <person name="Marangio P."/>
            <person name="Guigo R."/>
            <person name="Rago D."/>
            <person name="Mirbahai L."/>
            <person name="Eastwood N."/>
            <person name="Colbourne J.K."/>
            <person name="Zhou J."/>
            <person name="Mallon E."/>
            <person name="Orsini L."/>
        </authorList>
    </citation>
    <scope>NUCLEOTIDE SEQUENCE [LARGE SCALE GENOMIC DNA]</scope>
    <source>
        <strain evidence="1">LRV0_1</strain>
    </source>
</reference>
<gene>
    <name evidence="1" type="ORF">OUZ56_029809</name>
</gene>